<comment type="caution">
    <text evidence="1">The sequence shown here is derived from an EMBL/GenBank/DDBJ whole genome shotgun (WGS) entry which is preliminary data.</text>
</comment>
<dbReference type="Proteomes" id="UP001165960">
    <property type="component" value="Unassembled WGS sequence"/>
</dbReference>
<accession>A0ACC2SA56</accession>
<organism evidence="1 2">
    <name type="scientific">Entomophthora muscae</name>
    <dbReference type="NCBI Taxonomy" id="34485"/>
    <lineage>
        <taxon>Eukaryota</taxon>
        <taxon>Fungi</taxon>
        <taxon>Fungi incertae sedis</taxon>
        <taxon>Zoopagomycota</taxon>
        <taxon>Entomophthoromycotina</taxon>
        <taxon>Entomophthoromycetes</taxon>
        <taxon>Entomophthorales</taxon>
        <taxon>Entomophthoraceae</taxon>
        <taxon>Entomophthora</taxon>
    </lineage>
</organism>
<protein>
    <submittedName>
        <fullName evidence="1">Uncharacterized protein</fullName>
    </submittedName>
</protein>
<evidence type="ECO:0000313" key="1">
    <source>
        <dbReference type="EMBL" id="KAJ9059185.1"/>
    </source>
</evidence>
<proteinExistence type="predicted"/>
<evidence type="ECO:0000313" key="2">
    <source>
        <dbReference type="Proteomes" id="UP001165960"/>
    </source>
</evidence>
<reference evidence="1" key="1">
    <citation type="submission" date="2022-04" db="EMBL/GenBank/DDBJ databases">
        <title>Genome of the entomopathogenic fungus Entomophthora muscae.</title>
        <authorList>
            <person name="Elya C."/>
            <person name="Lovett B.R."/>
            <person name="Lee E."/>
            <person name="Macias A.M."/>
            <person name="Hajek A.E."/>
            <person name="De Bivort B.L."/>
            <person name="Kasson M.T."/>
            <person name="De Fine Licht H.H."/>
            <person name="Stajich J.E."/>
        </authorList>
    </citation>
    <scope>NUCLEOTIDE SEQUENCE</scope>
    <source>
        <strain evidence="1">Berkeley</strain>
    </source>
</reference>
<keyword evidence="2" id="KW-1185">Reference proteome</keyword>
<dbReference type="EMBL" id="QTSX02005693">
    <property type="protein sequence ID" value="KAJ9059185.1"/>
    <property type="molecule type" value="Genomic_DNA"/>
</dbReference>
<gene>
    <name evidence="1" type="ORF">DSO57_1005107</name>
</gene>
<sequence length="103" mass="12086">MTPQNKEFLGKGFKRMFHDGFWPKEGSIPAEVKIYEGDACMVIEKFFEEFSIFQVKYNVLAKESLHLENDIPTQPAPGTDPEHLLVPEKLEHHRDPYESFYRI</sequence>
<name>A0ACC2SA56_9FUNG</name>